<proteinExistence type="predicted"/>
<feature type="compositionally biased region" description="Acidic residues" evidence="1">
    <location>
        <begin position="143"/>
        <end position="154"/>
    </location>
</feature>
<dbReference type="InterPro" id="IPR032710">
    <property type="entry name" value="NTF2-like_dom_sf"/>
</dbReference>
<evidence type="ECO:0000259" key="2">
    <source>
        <dbReference type="Pfam" id="PF12870"/>
    </source>
</evidence>
<comment type="caution">
    <text evidence="3">The sequence shown here is derived from an EMBL/GenBank/DDBJ whole genome shotgun (WGS) entry which is preliminary data.</text>
</comment>
<organism evidence="3 4">
    <name type="scientific">Nocardioides immobilis</name>
    <dbReference type="NCBI Taxonomy" id="2049295"/>
    <lineage>
        <taxon>Bacteria</taxon>
        <taxon>Bacillati</taxon>
        <taxon>Actinomycetota</taxon>
        <taxon>Actinomycetes</taxon>
        <taxon>Propionibacteriales</taxon>
        <taxon>Nocardioidaceae</taxon>
        <taxon>Nocardioides</taxon>
    </lineage>
</organism>
<dbReference type="Proteomes" id="UP000283644">
    <property type="component" value="Unassembled WGS sequence"/>
</dbReference>
<dbReference type="InterPro" id="IPR024267">
    <property type="entry name" value="DUF4878"/>
</dbReference>
<keyword evidence="4" id="KW-1185">Reference proteome</keyword>
<dbReference type="Gene3D" id="3.10.450.50">
    <property type="match status" value="1"/>
</dbReference>
<dbReference type="AlphaFoldDB" id="A0A417Y3X0"/>
<name>A0A417Y3X0_9ACTN</name>
<feature type="region of interest" description="Disordered" evidence="1">
    <location>
        <begin position="125"/>
        <end position="154"/>
    </location>
</feature>
<gene>
    <name evidence="3" type="ORF">D0Z08_09495</name>
</gene>
<dbReference type="EMBL" id="QXGH01000013">
    <property type="protein sequence ID" value="RHW27373.1"/>
    <property type="molecule type" value="Genomic_DNA"/>
</dbReference>
<sequence length="175" mass="18435">MSRVRVSSPAPMTYGPIHEGRSMRAAARRTSAAALAGCLAVALTSCGGDPRTEEGAADTVEAYLEEFADGDGAGACDLMTEDYAEEFVDDWNESGFGADEEAEDCADAVEASLALAEGLGEADFDTTDITAEVDGDRATATVEYEDGDSDDESYDLVYDDGDWLIDGQEEVAAEQ</sequence>
<protein>
    <submittedName>
        <fullName evidence="3">DUF4878 domain-containing protein</fullName>
    </submittedName>
</protein>
<dbReference type="SUPFAM" id="SSF54427">
    <property type="entry name" value="NTF2-like"/>
    <property type="match status" value="1"/>
</dbReference>
<evidence type="ECO:0000256" key="1">
    <source>
        <dbReference type="SAM" id="MobiDB-lite"/>
    </source>
</evidence>
<evidence type="ECO:0000313" key="3">
    <source>
        <dbReference type="EMBL" id="RHW27373.1"/>
    </source>
</evidence>
<feature type="domain" description="DUF4878" evidence="2">
    <location>
        <begin position="53"/>
        <end position="165"/>
    </location>
</feature>
<evidence type="ECO:0000313" key="4">
    <source>
        <dbReference type="Proteomes" id="UP000283644"/>
    </source>
</evidence>
<accession>A0A417Y3X0</accession>
<dbReference type="Pfam" id="PF12870">
    <property type="entry name" value="DUF4878"/>
    <property type="match status" value="1"/>
</dbReference>
<reference evidence="3 4" key="1">
    <citation type="submission" date="2018-09" db="EMBL/GenBank/DDBJ databases">
        <title>Genome sequencing of Nocardioides immobilis CCTCC AB 2017083 for comparison to Nocardioides silvaticus.</title>
        <authorList>
            <person name="Li C."/>
            <person name="Wang G."/>
        </authorList>
    </citation>
    <scope>NUCLEOTIDE SEQUENCE [LARGE SCALE GENOMIC DNA]</scope>
    <source>
        <strain evidence="3 4">CCTCC AB 2017083</strain>
    </source>
</reference>